<organism evidence="2 3">
    <name type="scientific">Winogradskyella pelagia</name>
    <dbReference type="NCBI Taxonomy" id="2819984"/>
    <lineage>
        <taxon>Bacteria</taxon>
        <taxon>Pseudomonadati</taxon>
        <taxon>Bacteroidota</taxon>
        <taxon>Flavobacteriia</taxon>
        <taxon>Flavobacteriales</taxon>
        <taxon>Flavobacteriaceae</taxon>
        <taxon>Winogradskyella</taxon>
    </lineage>
</organism>
<evidence type="ECO:0000313" key="2">
    <source>
        <dbReference type="EMBL" id="MBO3117192.1"/>
    </source>
</evidence>
<keyword evidence="3" id="KW-1185">Reference proteome</keyword>
<protein>
    <recommendedName>
        <fullName evidence="4">Lipocalin-like domain-containing protein</fullName>
    </recommendedName>
</protein>
<name>A0ABS3T376_9FLAO</name>
<feature type="chain" id="PRO_5045363488" description="Lipocalin-like domain-containing protein" evidence="1">
    <location>
        <begin position="25"/>
        <end position="762"/>
    </location>
</feature>
<dbReference type="PROSITE" id="PS51257">
    <property type="entry name" value="PROKAR_LIPOPROTEIN"/>
    <property type="match status" value="1"/>
</dbReference>
<accession>A0ABS3T376</accession>
<proteinExistence type="predicted"/>
<dbReference type="Proteomes" id="UP000676776">
    <property type="component" value="Unassembled WGS sequence"/>
</dbReference>
<reference evidence="2 3" key="1">
    <citation type="submission" date="2021-03" db="EMBL/GenBank/DDBJ databases">
        <title>Winogradskyella sp. nov., isolated from costal sediment.</title>
        <authorList>
            <person name="Gao C."/>
        </authorList>
    </citation>
    <scope>NUCLEOTIDE SEQUENCE [LARGE SCALE GENOMIC DNA]</scope>
    <source>
        <strain evidence="2 3">DF17</strain>
    </source>
</reference>
<evidence type="ECO:0000256" key="1">
    <source>
        <dbReference type="SAM" id="SignalP"/>
    </source>
</evidence>
<comment type="caution">
    <text evidence="2">The sequence shown here is derived from an EMBL/GenBank/DDBJ whole genome shotgun (WGS) entry which is preliminary data.</text>
</comment>
<evidence type="ECO:0000313" key="3">
    <source>
        <dbReference type="Proteomes" id="UP000676776"/>
    </source>
</evidence>
<feature type="signal peptide" evidence="1">
    <location>
        <begin position="1"/>
        <end position="24"/>
    </location>
</feature>
<evidence type="ECO:0008006" key="4">
    <source>
        <dbReference type="Google" id="ProtNLM"/>
    </source>
</evidence>
<keyword evidence="1" id="KW-0732">Signal</keyword>
<dbReference type="RefSeq" id="WP_208154559.1">
    <property type="nucleotide sequence ID" value="NZ_JAGEVF010000008.1"/>
</dbReference>
<sequence length="762" mass="85053">MKFKFNLFFILIFGFGLFFTSCQDEVVEITPPEEQEVITPQSPVAASMSAMTANNGSNDDVLDNTSCYSVELPVTIVSGNITIVIENTEDLVELAEFLAQFEDDDDVFDFVFPITLIFNDYTEIVIDSEEELEQLVEDCVDNDVDDVIECIDFVYPISFSVFNLDFDLIDTIVVNNDQALYGFLDSLEDDNDALIVSLNYPVTLVYANGETVEVNSNSQLAEVIEAAEDSCDDDEPQVCTQEELEANLTECLWEVNDQFNDFNDFYIDFNSDGTLQILAGPNTQAVQGNWELSAIASGLVLNISELTAFQEDFGGEWNIVECDDDEIEIVKGDFVLELEKECDDTSNCDPYSLGEFLTICGWEIETYTSFPEFEGIDLIFYENGTFDIVQNGDTISSQNMWNIGVESNTAVLYLDTDFEDLGADWQLIECDFDDGFEYAFQNGDNIMVIEKDCDDTNNEVFECFLSFDPFLEICDEGNDGPYEVDLNLVFANCPADSITFFESLEDATNFVNPIPNPQSYVVVNTQSAVYAKIELDNQFILLEIGIFIEDCGNDNPFDCYDLGGYVLEECDEDNDGFAVFNIYEAVPSCDSNVSTVVTFHTTLQGAENNTDFLEGATAYTNMSNPQTVYVRVALFDNPAEYIVYPVELIVSDCAGNDECSEGAISDYLQTCTWVPVSFNGDDNLIDYTMVFNSQTLVVEGNGMAATTTYSVQGNNPTFVFIDGINLPNIQAITGDWTVVSCEPDRLVLLRNDDVLILEQDCN</sequence>
<gene>
    <name evidence="2" type="ORF">J4050_10565</name>
</gene>
<dbReference type="EMBL" id="JAGEVF010000008">
    <property type="protein sequence ID" value="MBO3117192.1"/>
    <property type="molecule type" value="Genomic_DNA"/>
</dbReference>